<feature type="transmembrane region" description="Helical" evidence="8">
    <location>
        <begin position="202"/>
        <end position="220"/>
    </location>
</feature>
<feature type="transmembrane region" description="Helical" evidence="8">
    <location>
        <begin position="226"/>
        <end position="244"/>
    </location>
</feature>
<sequence length="248" mass="26503">MDTSFFALAIPAVMFAGVSKGGFGGGAAFAATPILALILPPALALGMMLPLLMLADLAMLGPFWQQWHWPCAKRLILGAVPGVVLGALLYRAADPDVFRLLIGVMAVLFVAFQLAMRFRLFRFRAQPFSPQVGAAAGVAAGFTSFVSHAGGPPVAVYLLAEGLGKTAFQATTVLVFWVVNALKFVPYSFLGIFSADTVKADLYLAPFMLIGAWLGVKAHRMVPERVFFGITYTLLTLTGSKLIWDALT</sequence>
<evidence type="ECO:0000256" key="1">
    <source>
        <dbReference type="ARBA" id="ARBA00004651"/>
    </source>
</evidence>
<evidence type="ECO:0000256" key="2">
    <source>
        <dbReference type="ARBA" id="ARBA00009142"/>
    </source>
</evidence>
<protein>
    <recommendedName>
        <fullName evidence="8">Probable membrane transporter protein</fullName>
    </recommendedName>
</protein>
<feature type="transmembrane region" description="Helical" evidence="8">
    <location>
        <begin position="98"/>
        <end position="116"/>
    </location>
</feature>
<dbReference type="InterPro" id="IPR002781">
    <property type="entry name" value="TM_pro_TauE-like"/>
</dbReference>
<keyword evidence="3" id="KW-0813">Transport</keyword>
<comment type="similarity">
    <text evidence="2 8">Belongs to the 4-toluene sulfonate uptake permease (TSUP) (TC 2.A.102) family.</text>
</comment>
<evidence type="ECO:0000256" key="7">
    <source>
        <dbReference type="ARBA" id="ARBA00023136"/>
    </source>
</evidence>
<evidence type="ECO:0000256" key="4">
    <source>
        <dbReference type="ARBA" id="ARBA00022475"/>
    </source>
</evidence>
<evidence type="ECO:0000313" key="9">
    <source>
        <dbReference type="EMBL" id="MBB4021173.1"/>
    </source>
</evidence>
<evidence type="ECO:0000313" key="10">
    <source>
        <dbReference type="Proteomes" id="UP000585681"/>
    </source>
</evidence>
<evidence type="ECO:0000256" key="8">
    <source>
        <dbReference type="RuleBase" id="RU363041"/>
    </source>
</evidence>
<comment type="caution">
    <text evidence="9">The sequence shown here is derived from an EMBL/GenBank/DDBJ whole genome shotgun (WGS) entry which is preliminary data.</text>
</comment>
<keyword evidence="10" id="KW-1185">Reference proteome</keyword>
<dbReference type="Proteomes" id="UP000585681">
    <property type="component" value="Unassembled WGS sequence"/>
</dbReference>
<dbReference type="AlphaFoldDB" id="A0A840C8H5"/>
<reference evidence="9" key="1">
    <citation type="submission" date="2020-08" db="EMBL/GenBank/DDBJ databases">
        <title>Genomic Encyclopedia of Type Strains, Phase IV (KMG-IV): sequencing the most valuable type-strain genomes for metagenomic binning, comparative biology and taxonomic classification.</title>
        <authorList>
            <person name="Goeker M."/>
        </authorList>
    </citation>
    <scope>NUCLEOTIDE SEQUENCE [LARGE SCALE GENOMIC DNA]</scope>
    <source>
        <strain evidence="9">DSM 105040</strain>
    </source>
</reference>
<dbReference type="PANTHER" id="PTHR30269:SF37">
    <property type="entry name" value="MEMBRANE TRANSPORTER PROTEIN"/>
    <property type="match status" value="1"/>
</dbReference>
<feature type="transmembrane region" description="Helical" evidence="8">
    <location>
        <begin position="34"/>
        <end position="54"/>
    </location>
</feature>
<keyword evidence="5 8" id="KW-0812">Transmembrane</keyword>
<gene>
    <name evidence="9" type="ORF">GGR17_000964</name>
</gene>
<comment type="subcellular location">
    <subcellularLocation>
        <location evidence="1 8">Cell membrane</location>
        <topology evidence="1 8">Multi-pass membrane protein</topology>
    </subcellularLocation>
</comment>
<keyword evidence="6 8" id="KW-1133">Transmembrane helix</keyword>
<feature type="transmembrane region" description="Helical" evidence="8">
    <location>
        <begin position="75"/>
        <end position="92"/>
    </location>
</feature>
<keyword evidence="4 8" id="KW-1003">Cell membrane</keyword>
<evidence type="ECO:0000256" key="6">
    <source>
        <dbReference type="ARBA" id="ARBA00022989"/>
    </source>
</evidence>
<organism evidence="9 10">
    <name type="scientific">Actibacterium naphthalenivorans</name>
    <dbReference type="NCBI Taxonomy" id="1614693"/>
    <lineage>
        <taxon>Bacteria</taxon>
        <taxon>Pseudomonadati</taxon>
        <taxon>Pseudomonadota</taxon>
        <taxon>Alphaproteobacteria</taxon>
        <taxon>Rhodobacterales</taxon>
        <taxon>Roseobacteraceae</taxon>
        <taxon>Actibacterium</taxon>
    </lineage>
</organism>
<dbReference type="Pfam" id="PF01925">
    <property type="entry name" value="TauE"/>
    <property type="match status" value="1"/>
</dbReference>
<name>A0A840C8H5_9RHOB</name>
<dbReference type="InterPro" id="IPR052017">
    <property type="entry name" value="TSUP"/>
</dbReference>
<accession>A0A840C8H5</accession>
<dbReference type="GO" id="GO:0005886">
    <property type="term" value="C:plasma membrane"/>
    <property type="evidence" value="ECO:0007669"/>
    <property type="project" value="UniProtKB-SubCell"/>
</dbReference>
<proteinExistence type="inferred from homology"/>
<dbReference type="PANTHER" id="PTHR30269">
    <property type="entry name" value="TRANSMEMBRANE PROTEIN YFCA"/>
    <property type="match status" value="1"/>
</dbReference>
<keyword evidence="7 8" id="KW-0472">Membrane</keyword>
<evidence type="ECO:0000256" key="3">
    <source>
        <dbReference type="ARBA" id="ARBA00022448"/>
    </source>
</evidence>
<dbReference type="EMBL" id="JACIEQ010000001">
    <property type="protein sequence ID" value="MBB4021173.1"/>
    <property type="molecule type" value="Genomic_DNA"/>
</dbReference>
<feature type="transmembrane region" description="Helical" evidence="8">
    <location>
        <begin position="167"/>
        <end position="190"/>
    </location>
</feature>
<evidence type="ECO:0000256" key="5">
    <source>
        <dbReference type="ARBA" id="ARBA00022692"/>
    </source>
</evidence>